<accession>A0A4Y8D537</accession>
<name>A0A4Y8D537_9HELO</name>
<reference evidence="1 2" key="1">
    <citation type="submission" date="2017-11" db="EMBL/GenBank/DDBJ databases">
        <title>Comparative genomics of Botrytis spp.</title>
        <authorList>
            <person name="Valero-Jimenez C.A."/>
            <person name="Tapia P."/>
            <person name="Veloso J."/>
            <person name="Silva-Moreno E."/>
            <person name="Staats M."/>
            <person name="Valdes J.H."/>
            <person name="Van Kan J.A.L."/>
        </authorList>
    </citation>
    <scope>NUCLEOTIDE SEQUENCE [LARGE SCALE GENOMIC DNA]</scope>
    <source>
        <strain evidence="1 2">MUCL2830</strain>
    </source>
</reference>
<keyword evidence="2" id="KW-1185">Reference proteome</keyword>
<proteinExistence type="predicted"/>
<evidence type="ECO:0000313" key="2">
    <source>
        <dbReference type="Proteomes" id="UP000297299"/>
    </source>
</evidence>
<dbReference type="Proteomes" id="UP000297299">
    <property type="component" value="Unassembled WGS sequence"/>
</dbReference>
<sequence length="222" mass="25436">MLLRDILSPNFYSPSQHISSPKLFSVISSPSTLTIGSPYIITMTLRHLENPAGNPDSLPVLFDLREFGLKLSEEETKGEEIDLSPSEPPPNEFGFPIFSKDSNFELNDQQLRVMETEDEEFMSLAVGESRTLKVKWALNEEQEGNMEVGEKYKFCYGGGWNYWWDFRTVEEMAEQEGKRNTWKNMKKGCQRLFIPCTNLVEFEVIREGKDAVEDEGEQTGKA</sequence>
<comment type="caution">
    <text evidence="1">The sequence shown here is derived from an EMBL/GenBank/DDBJ whole genome shotgun (WGS) entry which is preliminary data.</text>
</comment>
<protein>
    <submittedName>
        <fullName evidence="1">Uncharacterized protein</fullName>
    </submittedName>
</protein>
<gene>
    <name evidence="1" type="ORF">BOTCAL_0120g00110</name>
</gene>
<organism evidence="1 2">
    <name type="scientific">Botryotinia calthae</name>
    <dbReference type="NCBI Taxonomy" id="38488"/>
    <lineage>
        <taxon>Eukaryota</taxon>
        <taxon>Fungi</taxon>
        <taxon>Dikarya</taxon>
        <taxon>Ascomycota</taxon>
        <taxon>Pezizomycotina</taxon>
        <taxon>Leotiomycetes</taxon>
        <taxon>Helotiales</taxon>
        <taxon>Sclerotiniaceae</taxon>
        <taxon>Botryotinia</taxon>
    </lineage>
</organism>
<evidence type="ECO:0000313" key="1">
    <source>
        <dbReference type="EMBL" id="TEY68314.1"/>
    </source>
</evidence>
<dbReference type="AlphaFoldDB" id="A0A4Y8D537"/>
<dbReference type="EMBL" id="PHWZ01000120">
    <property type="protein sequence ID" value="TEY68314.1"/>
    <property type="molecule type" value="Genomic_DNA"/>
</dbReference>
<dbReference type="OrthoDB" id="3518727at2759"/>